<keyword evidence="1" id="KW-1133">Transmembrane helix</keyword>
<evidence type="ECO:0000313" key="2">
    <source>
        <dbReference type="EMBL" id="KAF1916205.1"/>
    </source>
</evidence>
<sequence length="134" mass="14508">MSTQDESGKTRPCASRGQLAEIWGQTPSFIVATARLQDVWLNTRDLLCGPSDSDVCRLHSPNMLTSHELHRGACLTACANVLAGTDAPGPGRQVTARFCSAAVMSFTRLRRCGQSFLCFASDIYSLVLGILFLL</sequence>
<name>A0A6A5QKS4_AMPQU</name>
<keyword evidence="1" id="KW-0472">Membrane</keyword>
<evidence type="ECO:0000313" key="3">
    <source>
        <dbReference type="Proteomes" id="UP000800096"/>
    </source>
</evidence>
<protein>
    <submittedName>
        <fullName evidence="2">Uncharacterized protein</fullName>
    </submittedName>
</protein>
<accession>A0A6A5QKS4</accession>
<proteinExistence type="predicted"/>
<keyword evidence="1" id="KW-0812">Transmembrane</keyword>
<feature type="transmembrane region" description="Helical" evidence="1">
    <location>
        <begin position="116"/>
        <end position="133"/>
    </location>
</feature>
<dbReference type="AlphaFoldDB" id="A0A6A5QKS4"/>
<gene>
    <name evidence="2" type="ORF">BDU57DRAFT_222011</name>
</gene>
<organism evidence="2 3">
    <name type="scientific">Ampelomyces quisqualis</name>
    <name type="common">Powdery mildew agent</name>
    <dbReference type="NCBI Taxonomy" id="50730"/>
    <lineage>
        <taxon>Eukaryota</taxon>
        <taxon>Fungi</taxon>
        <taxon>Dikarya</taxon>
        <taxon>Ascomycota</taxon>
        <taxon>Pezizomycotina</taxon>
        <taxon>Dothideomycetes</taxon>
        <taxon>Pleosporomycetidae</taxon>
        <taxon>Pleosporales</taxon>
        <taxon>Pleosporineae</taxon>
        <taxon>Phaeosphaeriaceae</taxon>
        <taxon>Ampelomyces</taxon>
    </lineage>
</organism>
<evidence type="ECO:0000256" key="1">
    <source>
        <dbReference type="SAM" id="Phobius"/>
    </source>
</evidence>
<keyword evidence="3" id="KW-1185">Reference proteome</keyword>
<dbReference type="EMBL" id="ML979135">
    <property type="protein sequence ID" value="KAF1916205.1"/>
    <property type="molecule type" value="Genomic_DNA"/>
</dbReference>
<dbReference type="Proteomes" id="UP000800096">
    <property type="component" value="Unassembled WGS sequence"/>
</dbReference>
<reference evidence="2" key="1">
    <citation type="journal article" date="2020" name="Stud. Mycol.">
        <title>101 Dothideomycetes genomes: a test case for predicting lifestyles and emergence of pathogens.</title>
        <authorList>
            <person name="Haridas S."/>
            <person name="Albert R."/>
            <person name="Binder M."/>
            <person name="Bloem J."/>
            <person name="Labutti K."/>
            <person name="Salamov A."/>
            <person name="Andreopoulos B."/>
            <person name="Baker S."/>
            <person name="Barry K."/>
            <person name="Bills G."/>
            <person name="Bluhm B."/>
            <person name="Cannon C."/>
            <person name="Castanera R."/>
            <person name="Culley D."/>
            <person name="Daum C."/>
            <person name="Ezra D."/>
            <person name="Gonzalez J."/>
            <person name="Henrissat B."/>
            <person name="Kuo A."/>
            <person name="Liang C."/>
            <person name="Lipzen A."/>
            <person name="Lutzoni F."/>
            <person name="Magnuson J."/>
            <person name="Mondo S."/>
            <person name="Nolan M."/>
            <person name="Ohm R."/>
            <person name="Pangilinan J."/>
            <person name="Park H.-J."/>
            <person name="Ramirez L."/>
            <person name="Alfaro M."/>
            <person name="Sun H."/>
            <person name="Tritt A."/>
            <person name="Yoshinaga Y."/>
            <person name="Zwiers L.-H."/>
            <person name="Turgeon B."/>
            <person name="Goodwin S."/>
            <person name="Spatafora J."/>
            <person name="Crous P."/>
            <person name="Grigoriev I."/>
        </authorList>
    </citation>
    <scope>NUCLEOTIDE SEQUENCE</scope>
    <source>
        <strain evidence="2">HMLAC05119</strain>
    </source>
</reference>